<dbReference type="PROSITE" id="PS50158">
    <property type="entry name" value="ZF_CCHC"/>
    <property type="match status" value="2"/>
</dbReference>
<dbReference type="GO" id="GO:0003887">
    <property type="term" value="F:DNA-directed DNA polymerase activity"/>
    <property type="evidence" value="ECO:0007669"/>
    <property type="project" value="UniProtKB-KW"/>
</dbReference>
<evidence type="ECO:0000256" key="15">
    <source>
        <dbReference type="ARBA" id="ARBA00023172"/>
    </source>
</evidence>
<evidence type="ECO:0000256" key="14">
    <source>
        <dbReference type="ARBA" id="ARBA00023125"/>
    </source>
</evidence>
<keyword evidence="11" id="KW-0229">DNA integration</keyword>
<keyword evidence="15" id="KW-0233">DNA recombination</keyword>
<feature type="domain" description="CCHC-type" evidence="18">
    <location>
        <begin position="347"/>
        <end position="362"/>
    </location>
</feature>
<dbReference type="Pfam" id="PF17921">
    <property type="entry name" value="Integrase_H2C2"/>
    <property type="match status" value="1"/>
</dbReference>
<evidence type="ECO:0000259" key="19">
    <source>
        <dbReference type="PROSITE" id="PS50878"/>
    </source>
</evidence>
<dbReference type="Gene3D" id="4.10.60.10">
    <property type="entry name" value="Zinc finger, CCHC-type"/>
    <property type="match status" value="1"/>
</dbReference>
<evidence type="ECO:0000256" key="6">
    <source>
        <dbReference type="ARBA" id="ARBA00022723"/>
    </source>
</evidence>
<keyword evidence="3" id="KW-0808">Transferase</keyword>
<evidence type="ECO:0000256" key="2">
    <source>
        <dbReference type="ARBA" id="ARBA00022670"/>
    </source>
</evidence>
<evidence type="ECO:0000256" key="13">
    <source>
        <dbReference type="ARBA" id="ARBA00022932"/>
    </source>
</evidence>
<dbReference type="GO" id="GO:0003677">
    <property type="term" value="F:DNA binding"/>
    <property type="evidence" value="ECO:0007669"/>
    <property type="project" value="UniProtKB-KW"/>
</dbReference>
<feature type="domain" description="Reverse transcriptase" evidence="19">
    <location>
        <begin position="628"/>
        <end position="807"/>
    </location>
</feature>
<organism evidence="21 22">
    <name type="scientific">Mikania micrantha</name>
    <name type="common">bitter vine</name>
    <dbReference type="NCBI Taxonomy" id="192012"/>
    <lineage>
        <taxon>Eukaryota</taxon>
        <taxon>Viridiplantae</taxon>
        <taxon>Streptophyta</taxon>
        <taxon>Embryophyta</taxon>
        <taxon>Tracheophyta</taxon>
        <taxon>Spermatophyta</taxon>
        <taxon>Magnoliopsida</taxon>
        <taxon>eudicotyledons</taxon>
        <taxon>Gunneridae</taxon>
        <taxon>Pentapetalae</taxon>
        <taxon>asterids</taxon>
        <taxon>campanulids</taxon>
        <taxon>Asterales</taxon>
        <taxon>Asteraceae</taxon>
        <taxon>Asteroideae</taxon>
        <taxon>Heliantheae alliance</taxon>
        <taxon>Eupatorieae</taxon>
        <taxon>Mikania</taxon>
    </lineage>
</organism>
<keyword evidence="16" id="KW-0862">Zinc</keyword>
<dbReference type="InterPro" id="IPR001969">
    <property type="entry name" value="Aspartic_peptidase_AS"/>
</dbReference>
<dbReference type="InterPro" id="IPR012337">
    <property type="entry name" value="RNaseH-like_sf"/>
</dbReference>
<dbReference type="CDD" id="cd09274">
    <property type="entry name" value="RNase_HI_RT_Ty3"/>
    <property type="match status" value="1"/>
</dbReference>
<dbReference type="SUPFAM" id="SSF54160">
    <property type="entry name" value="Chromo domain-like"/>
    <property type="match status" value="1"/>
</dbReference>
<dbReference type="FunFam" id="3.10.10.10:FF:000007">
    <property type="entry name" value="Retrovirus-related Pol polyprotein from transposon 17.6-like Protein"/>
    <property type="match status" value="1"/>
</dbReference>
<dbReference type="Pfam" id="PF17917">
    <property type="entry name" value="RT_RNaseH"/>
    <property type="match status" value="1"/>
</dbReference>
<keyword evidence="22" id="KW-1185">Reference proteome</keyword>
<dbReference type="SUPFAM" id="SSF57756">
    <property type="entry name" value="Retrovirus zinc finger-like domains"/>
    <property type="match status" value="1"/>
</dbReference>
<dbReference type="CDD" id="cd00303">
    <property type="entry name" value="retropepsin_like"/>
    <property type="match status" value="1"/>
</dbReference>
<dbReference type="Pfam" id="PF24626">
    <property type="entry name" value="SH3_Tf2-1"/>
    <property type="match status" value="1"/>
</dbReference>
<dbReference type="Gene3D" id="3.10.10.10">
    <property type="entry name" value="HIV Type 1 Reverse Transcriptase, subunit A, domain 1"/>
    <property type="match status" value="1"/>
</dbReference>
<evidence type="ECO:0000256" key="4">
    <source>
        <dbReference type="ARBA" id="ARBA00022695"/>
    </source>
</evidence>
<evidence type="ECO:0000256" key="17">
    <source>
        <dbReference type="SAM" id="MobiDB-lite"/>
    </source>
</evidence>
<keyword evidence="12" id="KW-0695">RNA-directed DNA polymerase</keyword>
<dbReference type="Gene3D" id="1.10.340.70">
    <property type="match status" value="1"/>
</dbReference>
<feature type="domain" description="CCHC-type" evidence="18">
    <location>
        <begin position="327"/>
        <end position="342"/>
    </location>
</feature>
<dbReference type="SUPFAM" id="SSF50630">
    <property type="entry name" value="Acid proteases"/>
    <property type="match status" value="1"/>
</dbReference>
<dbReference type="CDD" id="cd01647">
    <property type="entry name" value="RT_LTR"/>
    <property type="match status" value="1"/>
</dbReference>
<feature type="domain" description="Integrase catalytic" evidence="20">
    <location>
        <begin position="1150"/>
        <end position="1313"/>
    </location>
</feature>
<dbReference type="SUPFAM" id="SSF53098">
    <property type="entry name" value="Ribonuclease H-like"/>
    <property type="match status" value="1"/>
</dbReference>
<dbReference type="EMBL" id="SZYD01000018">
    <property type="protein sequence ID" value="KAD2804146.1"/>
    <property type="molecule type" value="Genomic_DNA"/>
</dbReference>
<accession>A0A5N6LRC9</accession>
<dbReference type="GO" id="GO:0006508">
    <property type="term" value="P:proteolysis"/>
    <property type="evidence" value="ECO:0007669"/>
    <property type="project" value="UniProtKB-KW"/>
</dbReference>
<dbReference type="FunFam" id="3.30.70.270:FF:000020">
    <property type="entry name" value="Transposon Tf2-6 polyprotein-like Protein"/>
    <property type="match status" value="1"/>
</dbReference>
<evidence type="ECO:0000256" key="12">
    <source>
        <dbReference type="ARBA" id="ARBA00022918"/>
    </source>
</evidence>
<evidence type="ECO:0000256" key="11">
    <source>
        <dbReference type="ARBA" id="ARBA00022908"/>
    </source>
</evidence>
<keyword evidence="5" id="KW-0540">Nuclease</keyword>
<dbReference type="InterPro" id="IPR043502">
    <property type="entry name" value="DNA/RNA_pol_sf"/>
</dbReference>
<dbReference type="Gene3D" id="3.30.420.10">
    <property type="entry name" value="Ribonuclease H-like superfamily/Ribonuclease H"/>
    <property type="match status" value="1"/>
</dbReference>
<dbReference type="InterPro" id="IPR056924">
    <property type="entry name" value="SH3_Tf2-1"/>
</dbReference>
<evidence type="ECO:0000256" key="16">
    <source>
        <dbReference type="PROSITE-ProRule" id="PRU00047"/>
    </source>
</evidence>
<dbReference type="Pfam" id="PF08284">
    <property type="entry name" value="RVP_2"/>
    <property type="match status" value="1"/>
</dbReference>
<dbReference type="GO" id="GO:0003964">
    <property type="term" value="F:RNA-directed DNA polymerase activity"/>
    <property type="evidence" value="ECO:0007669"/>
    <property type="project" value="UniProtKB-KW"/>
</dbReference>
<dbReference type="GO" id="GO:0006310">
    <property type="term" value="P:DNA recombination"/>
    <property type="evidence" value="ECO:0007669"/>
    <property type="project" value="UniProtKB-KW"/>
</dbReference>
<dbReference type="GO" id="GO:0008270">
    <property type="term" value="F:zinc ion binding"/>
    <property type="evidence" value="ECO:0007669"/>
    <property type="project" value="UniProtKB-KW"/>
</dbReference>
<dbReference type="Gene3D" id="2.40.70.10">
    <property type="entry name" value="Acid Proteases"/>
    <property type="match status" value="1"/>
</dbReference>
<keyword evidence="6" id="KW-0479">Metal-binding</keyword>
<dbReference type="InterPro" id="IPR043128">
    <property type="entry name" value="Rev_trsase/Diguanyl_cyclase"/>
</dbReference>
<comment type="caution">
    <text evidence="21">The sequence shown here is derived from an EMBL/GenBank/DDBJ whole genome shotgun (WGS) entry which is preliminary data.</text>
</comment>
<name>A0A5N6LRC9_9ASTR</name>
<keyword evidence="16" id="KW-0863">Zinc-finger</keyword>
<dbReference type="InterPro" id="IPR000477">
    <property type="entry name" value="RT_dom"/>
</dbReference>
<keyword evidence="2" id="KW-0645">Protease</keyword>
<dbReference type="PROSITE" id="PS50994">
    <property type="entry name" value="INTEGRASE"/>
    <property type="match status" value="1"/>
</dbReference>
<dbReference type="PROSITE" id="PS00141">
    <property type="entry name" value="ASP_PROTEASE"/>
    <property type="match status" value="1"/>
</dbReference>
<dbReference type="GO" id="GO:0004190">
    <property type="term" value="F:aspartic-type endopeptidase activity"/>
    <property type="evidence" value="ECO:0007669"/>
    <property type="project" value="UniProtKB-KW"/>
</dbReference>
<keyword evidence="7" id="KW-0064">Aspartyl protease</keyword>
<gene>
    <name evidence="21" type="ORF">E3N88_37523</name>
</gene>
<evidence type="ECO:0000259" key="18">
    <source>
        <dbReference type="PROSITE" id="PS50158"/>
    </source>
</evidence>
<dbReference type="InterPro" id="IPR005162">
    <property type="entry name" value="Retrotrans_gag_dom"/>
</dbReference>
<dbReference type="GO" id="GO:0015074">
    <property type="term" value="P:DNA integration"/>
    <property type="evidence" value="ECO:0007669"/>
    <property type="project" value="UniProtKB-KW"/>
</dbReference>
<evidence type="ECO:0000259" key="20">
    <source>
        <dbReference type="PROSITE" id="PS50994"/>
    </source>
</evidence>
<dbReference type="PANTHER" id="PTHR37984">
    <property type="entry name" value="PROTEIN CBG26694"/>
    <property type="match status" value="1"/>
</dbReference>
<dbReference type="InterPro" id="IPR036397">
    <property type="entry name" value="RNaseH_sf"/>
</dbReference>
<dbReference type="InterPro" id="IPR041588">
    <property type="entry name" value="Integrase_H2C2"/>
</dbReference>
<evidence type="ECO:0000256" key="9">
    <source>
        <dbReference type="ARBA" id="ARBA00022801"/>
    </source>
</evidence>
<evidence type="ECO:0000256" key="3">
    <source>
        <dbReference type="ARBA" id="ARBA00022679"/>
    </source>
</evidence>
<dbReference type="InterPro" id="IPR036875">
    <property type="entry name" value="Znf_CCHC_sf"/>
</dbReference>
<dbReference type="SMART" id="SM00343">
    <property type="entry name" value="ZnF_C2HC"/>
    <property type="match status" value="2"/>
</dbReference>
<feature type="compositionally biased region" description="Basic and acidic residues" evidence="17">
    <location>
        <begin position="78"/>
        <end position="89"/>
    </location>
</feature>
<dbReference type="InterPro" id="IPR041373">
    <property type="entry name" value="RT_RNaseH"/>
</dbReference>
<sequence>MAEGGEIPKIVEEHESEDNESSHNGGDVTGILKEETRKQISEELAKAFEATIPHFLEKMRTIIQQELSKGSSSLNEGTNEKETNQANKINEKETKRASYKDFMVCKPDEFQGEIDPLESHRWISGIETVFETSHCDPIDEVNYATTLLRGRAKDWWDARKQEKGKEGVKAMMWQDFKTMFLQHFCPQSAIDKIKEEFLSMRQKDESIDQITGMFFDRAKFCADLLRTERDWIIRYHLMLKAEYREYITPSKCETLQALINWAREREMELLRSVERGEKRKAEVITTPVKKAKFVASSKKENFKTESYRCKICGKGHSGECRATQIVCFKCGRPGHTSLHCPSAVNLCYNCYQPGHIRSECPKLNPGFRRGGEMVRNNKELKRPEAPKPKGRAFQITAEEAKITPDVVTGIFLINSIPAHILFDSGASRSFICVEFAKHPSFIVDKLPKPLEIDVANNESFLVFNVYKNCLLNIDGEDFNVDLIPMVIKEFDAIIGMDWLSQYYANIICNRKVIQLTTPSGKPISIYGERKGDVVVCSYAKARKYMIHGCKAYMAYVTDINKEDLKLEEVPVVNEFSDVFPTELPGVPPDREVKFRIDLKPEAKPVAKAPYRLAPSEMQELMTQLQDLLDKGFIRPSVSPWGAPVLFVKKKDGSFRMCIDYRELNKVTIKNKYPLPRIDDLFDQLQGASWFSKIDLKSGYHQLKVKDEDVPKTAFRTRYGHYEFVVMPFGLTNAPAAFMDLMNRVCRPMLDKSVIVFIDDILIFSRTENDHSQHLREMLMILRREKLYAKFSKCAFWLREVQFLGHVVNSSGISVDPSKVETVMKWSPPKTPTEIRSFLGLAGYYRRFIQDFSKIASPLTKLTRKEVKYCWGPDQDNAFQLLKEKLTNAPVLALPEGNEDLVVYSDASSMGLGCVLMQRGKVLAYASRQLKPHETTYPTHDLELAAVVFALKIWRHYLYGSKFMIFTDHKSLKYFFTQKELNMRQRRWLELLKDYDCEILYHPGKANVVADALSRKDECSPIKVKAMKLVITSGLIEQIKEAQTEALKEENWKRDRIKGQAHNLDEDNNGLKTRWGRVWIPHTCSLKCVLLEEAHKSKYSIHPGATKMYRDLRVNYWWPGMKRDIVKYVEKCLTCMQVKAEHQKPYGKLQPLEIPLWKWEHITMDLITKLPKTRKGFDAIWVIVDRLTKSAHFLPIRESYSSDKMAEIYVKEIVSRHGVPVTIISDRDTRFTSRFWKNFQEELGTKLLLSTAYHPQTDGQSERTIQTLEDMLRACIIDFGGSWDDYLPLAEFSYNNSYHSSIGMPPYEMLYGRKCRTPVCWGEVGQRELAHKKIVKATNDQIDQIRAHLKAAQDRQKSYADKRRRPIEFQVGDLVLLKVSPWKGVIRFRKRGKLSPRFIGPFKIIARVGNVAYRLELPEELKLIHNTFHVSYLRKCLTDESTYVPFEDIEVDEKLNYVEKPVEILDHQVKLLRNKTIDQVKVRWKHRKGSEYTWESADEMKKFYPYLFA</sequence>
<dbReference type="FunFam" id="3.30.420.10:FF:000032">
    <property type="entry name" value="Retrovirus-related Pol polyprotein from transposon 297-like Protein"/>
    <property type="match status" value="1"/>
</dbReference>
<dbReference type="FunFam" id="3.10.20.370:FF:000001">
    <property type="entry name" value="Retrovirus-related Pol polyprotein from transposon 17.6-like protein"/>
    <property type="match status" value="1"/>
</dbReference>
<dbReference type="SUPFAM" id="SSF56672">
    <property type="entry name" value="DNA/RNA polymerases"/>
    <property type="match status" value="1"/>
</dbReference>
<evidence type="ECO:0000256" key="8">
    <source>
        <dbReference type="ARBA" id="ARBA00022759"/>
    </source>
</evidence>
<keyword evidence="10" id="KW-0460">Magnesium</keyword>
<keyword evidence="4" id="KW-0548">Nucleotidyltransferase</keyword>
<protein>
    <recommendedName>
        <fullName evidence="1">RNA-directed DNA polymerase</fullName>
        <ecNumber evidence="1">2.7.7.49</ecNumber>
    </recommendedName>
</protein>
<feature type="region of interest" description="Disordered" evidence="17">
    <location>
        <begin position="1"/>
        <end position="35"/>
    </location>
</feature>
<dbReference type="Pfam" id="PF00078">
    <property type="entry name" value="RVT_1"/>
    <property type="match status" value="1"/>
</dbReference>
<dbReference type="Gene3D" id="3.30.70.270">
    <property type="match status" value="2"/>
</dbReference>
<dbReference type="Proteomes" id="UP000326396">
    <property type="component" value="Linkage Group LG8"/>
</dbReference>
<dbReference type="Pfam" id="PF00098">
    <property type="entry name" value="zf-CCHC"/>
    <property type="match status" value="1"/>
</dbReference>
<dbReference type="EC" id="2.7.7.49" evidence="1"/>
<dbReference type="Pfam" id="PF03732">
    <property type="entry name" value="Retrotrans_gag"/>
    <property type="match status" value="1"/>
</dbReference>
<dbReference type="InterPro" id="IPR001878">
    <property type="entry name" value="Znf_CCHC"/>
</dbReference>
<evidence type="ECO:0000313" key="22">
    <source>
        <dbReference type="Proteomes" id="UP000326396"/>
    </source>
</evidence>
<evidence type="ECO:0000256" key="1">
    <source>
        <dbReference type="ARBA" id="ARBA00012493"/>
    </source>
</evidence>
<evidence type="ECO:0000256" key="5">
    <source>
        <dbReference type="ARBA" id="ARBA00022722"/>
    </source>
</evidence>
<keyword evidence="14" id="KW-0238">DNA-binding</keyword>
<dbReference type="InterPro" id="IPR050951">
    <property type="entry name" value="Retrovirus_Pol_polyprotein"/>
</dbReference>
<dbReference type="InterPro" id="IPR021109">
    <property type="entry name" value="Peptidase_aspartic_dom_sf"/>
</dbReference>
<dbReference type="PROSITE" id="PS50878">
    <property type="entry name" value="RT_POL"/>
    <property type="match status" value="1"/>
</dbReference>
<dbReference type="GO" id="GO:0004519">
    <property type="term" value="F:endonuclease activity"/>
    <property type="evidence" value="ECO:0007669"/>
    <property type="project" value="UniProtKB-KW"/>
</dbReference>
<dbReference type="InterPro" id="IPR001584">
    <property type="entry name" value="Integrase_cat-core"/>
</dbReference>
<proteinExistence type="predicted"/>
<feature type="region of interest" description="Disordered" evidence="17">
    <location>
        <begin position="69"/>
        <end position="89"/>
    </location>
</feature>
<evidence type="ECO:0000256" key="10">
    <source>
        <dbReference type="ARBA" id="ARBA00022842"/>
    </source>
</evidence>
<dbReference type="OrthoDB" id="1676964at2759"/>
<dbReference type="PANTHER" id="PTHR37984:SF5">
    <property type="entry name" value="PROTEIN NYNRIN-LIKE"/>
    <property type="match status" value="1"/>
</dbReference>
<dbReference type="InterPro" id="IPR016197">
    <property type="entry name" value="Chromo-like_dom_sf"/>
</dbReference>
<keyword evidence="9" id="KW-0378">Hydrolase</keyword>
<evidence type="ECO:0000313" key="21">
    <source>
        <dbReference type="EMBL" id="KAD2804146.1"/>
    </source>
</evidence>
<evidence type="ECO:0000256" key="7">
    <source>
        <dbReference type="ARBA" id="ARBA00022750"/>
    </source>
</evidence>
<keyword evidence="13" id="KW-0239">DNA-directed DNA polymerase</keyword>
<keyword evidence="8" id="KW-0255">Endonuclease</keyword>
<reference evidence="21 22" key="1">
    <citation type="submission" date="2019-05" db="EMBL/GenBank/DDBJ databases">
        <title>Mikania micrantha, genome provides insights into the molecular mechanism of rapid growth.</title>
        <authorList>
            <person name="Liu B."/>
        </authorList>
    </citation>
    <scope>NUCLEOTIDE SEQUENCE [LARGE SCALE GENOMIC DNA]</scope>
    <source>
        <strain evidence="21">NLD-2019</strain>
        <tissue evidence="21">Leaf</tissue>
    </source>
</reference>